<reference evidence="1" key="1">
    <citation type="submission" date="2012-11" db="EMBL/GenBank/DDBJ databases">
        <title>Dependencies among metagenomic species, viruses, plasmids and units of genetic variation.</title>
        <authorList>
            <person name="Nielsen H.B."/>
            <person name="Almeida M."/>
            <person name="Juncker A.S."/>
            <person name="Rasmussen S."/>
            <person name="Li J."/>
            <person name="Sunagawa S."/>
            <person name="Plichta D."/>
            <person name="Gautier L."/>
            <person name="Le Chatelier E."/>
            <person name="Peletier E."/>
            <person name="Bonde I."/>
            <person name="Nielsen T."/>
            <person name="Manichanh C."/>
            <person name="Arumugam M."/>
            <person name="Batto J."/>
            <person name="Santos M.B.Q.D."/>
            <person name="Blom N."/>
            <person name="Borruel N."/>
            <person name="Burgdorf K.S."/>
            <person name="Boumezbeur F."/>
            <person name="Casellas F."/>
            <person name="Dore J."/>
            <person name="Guarner F."/>
            <person name="Hansen T."/>
            <person name="Hildebrand F."/>
            <person name="Kaas R.S."/>
            <person name="Kennedy S."/>
            <person name="Kristiansen K."/>
            <person name="Kultima J.R."/>
            <person name="Leonard P."/>
            <person name="Levenez F."/>
            <person name="Lund O."/>
            <person name="Moumen B."/>
            <person name="Le Paslier D."/>
            <person name="Pons N."/>
            <person name="Pedersen O."/>
            <person name="Prifti E."/>
            <person name="Qin J."/>
            <person name="Raes J."/>
            <person name="Tap J."/>
            <person name="Tims S."/>
            <person name="Ussery D.W."/>
            <person name="Yamada T."/>
            <person name="MetaHit consortium"/>
            <person name="Renault P."/>
            <person name="Sicheritz-Ponten T."/>
            <person name="Bork P."/>
            <person name="Wang J."/>
            <person name="Brunak S."/>
            <person name="Ehrlich S.D."/>
        </authorList>
    </citation>
    <scope>NUCLEOTIDE SEQUENCE [LARGE SCALE GENOMIC DNA]</scope>
</reference>
<organism evidence="1 2">
    <name type="scientific">Phocaeicola plebeius CAG:211</name>
    <dbReference type="NCBI Taxonomy" id="1263052"/>
    <lineage>
        <taxon>Bacteria</taxon>
        <taxon>Pseudomonadati</taxon>
        <taxon>Bacteroidota</taxon>
        <taxon>Bacteroidia</taxon>
        <taxon>Bacteroidales</taxon>
        <taxon>Bacteroidaceae</taxon>
        <taxon>Phocaeicola</taxon>
    </lineage>
</organism>
<evidence type="ECO:0000313" key="2">
    <source>
        <dbReference type="Proteomes" id="UP000018372"/>
    </source>
</evidence>
<dbReference type="AlphaFoldDB" id="R5VU58"/>
<dbReference type="EMBL" id="CBAT010000107">
    <property type="protein sequence ID" value="CCZ87066.1"/>
    <property type="molecule type" value="Genomic_DNA"/>
</dbReference>
<protein>
    <submittedName>
        <fullName evidence="1">Uncharacterized protein</fullName>
    </submittedName>
</protein>
<comment type="caution">
    <text evidence="1">The sequence shown here is derived from an EMBL/GenBank/DDBJ whole genome shotgun (WGS) entry which is preliminary data.</text>
</comment>
<name>R5VU58_9BACT</name>
<evidence type="ECO:0000313" key="1">
    <source>
        <dbReference type="EMBL" id="CCZ87066.1"/>
    </source>
</evidence>
<dbReference type="Proteomes" id="UP000018372">
    <property type="component" value="Unassembled WGS sequence"/>
</dbReference>
<accession>R5VU58</accession>
<proteinExistence type="predicted"/>
<sequence>MFHFLRFPSLNRMFPVAKTYVSRQETVRFPAGKHRKPFYFIHYSQGRFVMKEDE</sequence>
<gene>
    <name evidence="1" type="ORF">BN536_01899</name>
</gene>